<organism evidence="1 2">
    <name type="scientific">Helicobacter pullorum</name>
    <dbReference type="NCBI Taxonomy" id="35818"/>
    <lineage>
        <taxon>Bacteria</taxon>
        <taxon>Pseudomonadati</taxon>
        <taxon>Campylobacterota</taxon>
        <taxon>Epsilonproteobacteria</taxon>
        <taxon>Campylobacterales</taxon>
        <taxon>Helicobacteraceae</taxon>
        <taxon>Helicobacter</taxon>
    </lineage>
</organism>
<reference evidence="1 2" key="1">
    <citation type="submission" date="2014-06" db="EMBL/GenBank/DDBJ databases">
        <title>Helicobacter pullorum isolates in fresh chicken meat - phenotypic and genotypic features.</title>
        <authorList>
            <person name="Borges V."/>
            <person name="Santos A."/>
            <person name="Correia C.B."/>
            <person name="Saraiva M."/>
            <person name="Menard A."/>
            <person name="Vieira L."/>
            <person name="Sampaio D.A."/>
            <person name="Gomes J.P."/>
            <person name="Oleastro M."/>
        </authorList>
    </citation>
    <scope>NUCLEOTIDE SEQUENCE [LARGE SCALE GENOMIC DNA]</scope>
    <source>
        <strain evidence="1 2">229336/12</strain>
    </source>
</reference>
<evidence type="ECO:0008006" key="3">
    <source>
        <dbReference type="Google" id="ProtNLM"/>
    </source>
</evidence>
<sequence length="235" mass="27672">MLIEKINGFKVYLKKNGHEMLYRKILLDYFNHSLVVDAIFKDSQETKVFLIDGGGGGQKFILKVFIPQKNKIERFLKSFFKGDYYLNLFCETERVQQNGVYSICDFYLLAEKKFCNYSSIFIMLFEYIEGESLGNLNLDSNLKERIKQEVLRLHKNNMVMGDIQTSNFILAADKIRIIDCSGKRASLKRKAEDRINLQRRFGIQNCKKDYGYFVVIAKERVRKVIRKIKNFLAFF</sequence>
<comment type="caution">
    <text evidence="1">The sequence shown here is derived from an EMBL/GenBank/DDBJ whole genome shotgun (WGS) entry which is preliminary data.</text>
</comment>
<evidence type="ECO:0000313" key="1">
    <source>
        <dbReference type="EMBL" id="KPH51226.1"/>
    </source>
</evidence>
<dbReference type="EMBL" id="JNUR01000007">
    <property type="protein sequence ID" value="KPH51226.1"/>
    <property type="molecule type" value="Genomic_DNA"/>
</dbReference>
<proteinExistence type="predicted"/>
<gene>
    <name evidence="1" type="ORF">HPU229336_09215</name>
</gene>
<accession>A0AAW3J9Z4</accession>
<dbReference type="SUPFAM" id="SSF56112">
    <property type="entry name" value="Protein kinase-like (PK-like)"/>
    <property type="match status" value="1"/>
</dbReference>
<dbReference type="Gene3D" id="1.10.510.10">
    <property type="entry name" value="Transferase(Phosphotransferase) domain 1"/>
    <property type="match status" value="1"/>
</dbReference>
<dbReference type="Proteomes" id="UP000037800">
    <property type="component" value="Unassembled WGS sequence"/>
</dbReference>
<dbReference type="InterPro" id="IPR009330">
    <property type="entry name" value="LipoPS_heptP_kinase"/>
</dbReference>
<dbReference type="InterPro" id="IPR011009">
    <property type="entry name" value="Kinase-like_dom_sf"/>
</dbReference>
<protein>
    <recommendedName>
        <fullName evidence="3">Lipopolysaccharide core biosynthesis protein</fullName>
    </recommendedName>
</protein>
<name>A0AAW3J9Z4_9HELI</name>
<dbReference type="AlphaFoldDB" id="A0AAW3J9Z4"/>
<evidence type="ECO:0000313" key="2">
    <source>
        <dbReference type="Proteomes" id="UP000037800"/>
    </source>
</evidence>
<dbReference type="RefSeq" id="WP_060662699.1">
    <property type="nucleotide sequence ID" value="NZ_JNUR01000007.1"/>
</dbReference>
<dbReference type="Pfam" id="PF06176">
    <property type="entry name" value="WaaY"/>
    <property type="match status" value="1"/>
</dbReference>